<dbReference type="OrthoDB" id="6774735at2759"/>
<dbReference type="EMBL" id="VTPC01058765">
    <property type="protein sequence ID" value="KAF2890077.1"/>
    <property type="molecule type" value="Genomic_DNA"/>
</dbReference>
<sequence>MMQPVDSLCRAILGNHKKRCRGSNRKTRTTEEERMLEEPTLSEIRSCIQKLKNNEAPGIDNIPTELIILEGTKQTEQIHQVTLKIWGEVYMPDE</sequence>
<comment type="caution">
    <text evidence="1">The sequence shown here is derived from an EMBL/GenBank/DDBJ whole genome shotgun (WGS) entry which is preliminary data.</text>
</comment>
<accession>A0A8K0CTJ6</accession>
<name>A0A8K0CTJ6_IGNLU</name>
<reference evidence="1" key="1">
    <citation type="submission" date="2019-08" db="EMBL/GenBank/DDBJ databases">
        <title>The genome of the North American firefly Photinus pyralis.</title>
        <authorList>
            <consortium name="Photinus pyralis genome working group"/>
            <person name="Fallon T.R."/>
            <person name="Sander Lower S.E."/>
            <person name="Weng J.-K."/>
        </authorList>
    </citation>
    <scope>NUCLEOTIDE SEQUENCE</scope>
    <source>
        <strain evidence="1">TRF0915ILg1</strain>
        <tissue evidence="1">Whole body</tissue>
    </source>
</reference>
<protein>
    <submittedName>
        <fullName evidence="1">Uncharacterized protein</fullName>
    </submittedName>
</protein>
<dbReference type="AlphaFoldDB" id="A0A8K0CTJ6"/>
<evidence type="ECO:0000313" key="2">
    <source>
        <dbReference type="Proteomes" id="UP000801492"/>
    </source>
</evidence>
<keyword evidence="2" id="KW-1185">Reference proteome</keyword>
<proteinExistence type="predicted"/>
<gene>
    <name evidence="1" type="ORF">ILUMI_16095</name>
</gene>
<evidence type="ECO:0000313" key="1">
    <source>
        <dbReference type="EMBL" id="KAF2890077.1"/>
    </source>
</evidence>
<dbReference type="Proteomes" id="UP000801492">
    <property type="component" value="Unassembled WGS sequence"/>
</dbReference>
<organism evidence="1 2">
    <name type="scientific">Ignelater luminosus</name>
    <name type="common">Cucubano</name>
    <name type="synonym">Pyrophorus luminosus</name>
    <dbReference type="NCBI Taxonomy" id="2038154"/>
    <lineage>
        <taxon>Eukaryota</taxon>
        <taxon>Metazoa</taxon>
        <taxon>Ecdysozoa</taxon>
        <taxon>Arthropoda</taxon>
        <taxon>Hexapoda</taxon>
        <taxon>Insecta</taxon>
        <taxon>Pterygota</taxon>
        <taxon>Neoptera</taxon>
        <taxon>Endopterygota</taxon>
        <taxon>Coleoptera</taxon>
        <taxon>Polyphaga</taxon>
        <taxon>Elateriformia</taxon>
        <taxon>Elateroidea</taxon>
        <taxon>Elateridae</taxon>
        <taxon>Agrypninae</taxon>
        <taxon>Pyrophorini</taxon>
        <taxon>Ignelater</taxon>
    </lineage>
</organism>